<dbReference type="GO" id="GO:0005739">
    <property type="term" value="C:mitochondrion"/>
    <property type="evidence" value="ECO:0007669"/>
    <property type="project" value="TreeGrafter"/>
</dbReference>
<evidence type="ECO:0000256" key="1">
    <source>
        <dbReference type="SAM" id="MobiDB-lite"/>
    </source>
</evidence>
<dbReference type="Proteomes" id="UP001163105">
    <property type="component" value="Unassembled WGS sequence"/>
</dbReference>
<proteinExistence type="predicted"/>
<feature type="compositionally biased region" description="Polar residues" evidence="1">
    <location>
        <begin position="1"/>
        <end position="12"/>
    </location>
</feature>
<comment type="caution">
    <text evidence="2">The sequence shown here is derived from an EMBL/GenBank/DDBJ whole genome shotgun (WGS) entry which is preliminary data.</text>
</comment>
<evidence type="ECO:0008006" key="4">
    <source>
        <dbReference type="Google" id="ProtNLM"/>
    </source>
</evidence>
<sequence>MATSTPASAMKTSPSSAQDAVAAAAAAPTPRTPTHEQPPLSASPSSSSTRAESSSSATQQWNTKNLPARFAADLASATAAGALIAPVISIIDRSIMENASGRAPSLSASLRASLAALLARPRSVLLSRPTSLVLLLYAGTYLTANALDTVSSAARGRPASAVSAGPAKFAASSTANVALCVYKDRQFVRLFGAVASSSSSPRPVPLPCYALFTLRDCITIFASFNLPPLLAPRIDARLSADLRRRVSGLTAAQFLAPAAVQLVSTPLHLLGLDLYNRPSAPGHRLPWRDRWAAVRSNWLVSAAARVCRIVPAFGVGGVVNTKVRRNLMERLE</sequence>
<dbReference type="PANTHER" id="PTHR37845">
    <property type="entry name" value="SEQUENCE ORPHAN"/>
    <property type="match status" value="1"/>
</dbReference>
<dbReference type="InterPro" id="IPR038781">
    <property type="entry name" value="C365.16-ike"/>
</dbReference>
<name>A0AB34G798_9HYPO</name>
<protein>
    <recommendedName>
        <fullName evidence="4">Sequence orphan</fullName>
    </recommendedName>
</protein>
<dbReference type="EMBL" id="JAQHRD010000001">
    <property type="protein sequence ID" value="KAJ6447249.1"/>
    <property type="molecule type" value="Genomic_DNA"/>
</dbReference>
<feature type="compositionally biased region" description="Low complexity" evidence="1">
    <location>
        <begin position="13"/>
        <end position="29"/>
    </location>
</feature>
<dbReference type="PANTHER" id="PTHR37845:SF1">
    <property type="entry name" value="SEQUENCE ORPHAN"/>
    <property type="match status" value="1"/>
</dbReference>
<evidence type="ECO:0000313" key="2">
    <source>
        <dbReference type="EMBL" id="KAJ6447249.1"/>
    </source>
</evidence>
<gene>
    <name evidence="2" type="ORF">O9K51_02024</name>
</gene>
<keyword evidence="3" id="KW-1185">Reference proteome</keyword>
<feature type="region of interest" description="Disordered" evidence="1">
    <location>
        <begin position="1"/>
        <end position="61"/>
    </location>
</feature>
<accession>A0AB34G798</accession>
<evidence type="ECO:0000313" key="3">
    <source>
        <dbReference type="Proteomes" id="UP001163105"/>
    </source>
</evidence>
<organism evidence="2 3">
    <name type="scientific">Purpureocillium lavendulum</name>
    <dbReference type="NCBI Taxonomy" id="1247861"/>
    <lineage>
        <taxon>Eukaryota</taxon>
        <taxon>Fungi</taxon>
        <taxon>Dikarya</taxon>
        <taxon>Ascomycota</taxon>
        <taxon>Pezizomycotina</taxon>
        <taxon>Sordariomycetes</taxon>
        <taxon>Hypocreomycetidae</taxon>
        <taxon>Hypocreales</taxon>
        <taxon>Ophiocordycipitaceae</taxon>
        <taxon>Purpureocillium</taxon>
    </lineage>
</organism>
<feature type="compositionally biased region" description="Low complexity" evidence="1">
    <location>
        <begin position="38"/>
        <end position="57"/>
    </location>
</feature>
<dbReference type="AlphaFoldDB" id="A0AB34G798"/>
<reference evidence="2" key="1">
    <citation type="submission" date="2023-01" db="EMBL/GenBank/DDBJ databases">
        <title>The growth and conidiation of Purpureocillium lavendulum are regulated by nitrogen source and histone H3K14 acetylation.</title>
        <authorList>
            <person name="Tang P."/>
            <person name="Han J."/>
            <person name="Zhang C."/>
            <person name="Tang P."/>
            <person name="Qi F."/>
            <person name="Zhang K."/>
            <person name="Liang L."/>
        </authorList>
    </citation>
    <scope>NUCLEOTIDE SEQUENCE</scope>
    <source>
        <strain evidence="2">YMF1.00683</strain>
    </source>
</reference>